<keyword evidence="4" id="KW-1185">Reference proteome</keyword>
<protein>
    <submittedName>
        <fullName evidence="3">XdhC family protein</fullName>
    </submittedName>
</protein>
<feature type="domain" description="XdhC Rossmann" evidence="2">
    <location>
        <begin position="161"/>
        <end position="297"/>
    </location>
</feature>
<dbReference type="InterPro" id="IPR027051">
    <property type="entry name" value="XdhC_Rossmann_dom"/>
</dbReference>
<name>A0ABU8SBK6_9SPHN</name>
<feature type="domain" description="XdhC- CoxI" evidence="1">
    <location>
        <begin position="15"/>
        <end position="81"/>
    </location>
</feature>
<dbReference type="Gene3D" id="3.40.50.720">
    <property type="entry name" value="NAD(P)-binding Rossmann-like Domain"/>
    <property type="match status" value="1"/>
</dbReference>
<evidence type="ECO:0000259" key="1">
    <source>
        <dbReference type="Pfam" id="PF02625"/>
    </source>
</evidence>
<dbReference type="PANTHER" id="PTHR30388">
    <property type="entry name" value="ALDEHYDE OXIDOREDUCTASE MOLYBDENUM COFACTOR ASSEMBLY PROTEIN"/>
    <property type="match status" value="1"/>
</dbReference>
<evidence type="ECO:0000259" key="2">
    <source>
        <dbReference type="Pfam" id="PF13478"/>
    </source>
</evidence>
<accession>A0ABU8SBK6</accession>
<dbReference type="Pfam" id="PF13478">
    <property type="entry name" value="XdhC_C"/>
    <property type="match status" value="1"/>
</dbReference>
<proteinExistence type="predicted"/>
<dbReference type="RefSeq" id="WP_339968505.1">
    <property type="nucleotide sequence ID" value="NZ_JBBHJY010000008.1"/>
</dbReference>
<gene>
    <name evidence="3" type="ORF">WG900_15655</name>
</gene>
<sequence>MATPLTVLTYLHNAAARGERTALIVLTAVEGGAARGTGTLMGVSEAGHWCGSLSGGCTEAAIAGEARRVIENGKAKVLRIGAGSPLIDIRLPCGSGIDLLIVPQPDAAAIAGTIARLTDRQPIVLAAGTDGALVLHAANSRTRSGWQDAKFHLRLDPPLRMIIAGHGEEVEALARQTGAWGAVVEVITPDERLASQLGVVPIKTPTSPVPLDLDPWSALVLLFHDHDWEVPLLARALPQPHLWIGAMGSRTTHARRLVALAEAGVPAELSSRIHGPIGLIPSARDPETLALSVLAEVVAAYGARRNSSGIPLSRQLP</sequence>
<dbReference type="Proteomes" id="UP001379235">
    <property type="component" value="Unassembled WGS sequence"/>
</dbReference>
<comment type="caution">
    <text evidence="3">The sequence shown here is derived from an EMBL/GenBank/DDBJ whole genome shotgun (WGS) entry which is preliminary data.</text>
</comment>
<dbReference type="EMBL" id="JBBHJY010000008">
    <property type="protein sequence ID" value="MEJ6011355.1"/>
    <property type="molecule type" value="Genomic_DNA"/>
</dbReference>
<evidence type="ECO:0000313" key="3">
    <source>
        <dbReference type="EMBL" id="MEJ6011355.1"/>
    </source>
</evidence>
<dbReference type="InterPro" id="IPR052698">
    <property type="entry name" value="MoCofactor_Util/Proc"/>
</dbReference>
<organism evidence="3 4">
    <name type="scientific">Novosphingobium aquae</name>
    <dbReference type="NCBI Taxonomy" id="3133435"/>
    <lineage>
        <taxon>Bacteria</taxon>
        <taxon>Pseudomonadati</taxon>
        <taxon>Pseudomonadota</taxon>
        <taxon>Alphaproteobacteria</taxon>
        <taxon>Sphingomonadales</taxon>
        <taxon>Sphingomonadaceae</taxon>
        <taxon>Novosphingobium</taxon>
    </lineage>
</organism>
<reference evidence="3 4" key="1">
    <citation type="submission" date="2024-03" db="EMBL/GenBank/DDBJ databases">
        <authorList>
            <person name="Jo J.-H."/>
        </authorList>
    </citation>
    <scope>NUCLEOTIDE SEQUENCE [LARGE SCALE GENOMIC DNA]</scope>
    <source>
        <strain evidence="3 4">AS3R-12</strain>
    </source>
</reference>
<dbReference type="Pfam" id="PF02625">
    <property type="entry name" value="XdhC_CoxI"/>
    <property type="match status" value="1"/>
</dbReference>
<dbReference type="InterPro" id="IPR003777">
    <property type="entry name" value="XdhC_CoxI"/>
</dbReference>
<evidence type="ECO:0000313" key="4">
    <source>
        <dbReference type="Proteomes" id="UP001379235"/>
    </source>
</evidence>
<dbReference type="PANTHER" id="PTHR30388:SF4">
    <property type="entry name" value="MOLYBDENUM COFACTOR INSERTION CHAPERONE PAOD"/>
    <property type="match status" value="1"/>
</dbReference>